<keyword evidence="3" id="KW-1185">Reference proteome</keyword>
<evidence type="ECO:0000313" key="2">
    <source>
        <dbReference type="EMBL" id="KAJ6979743.1"/>
    </source>
</evidence>
<feature type="transmembrane region" description="Helical" evidence="1">
    <location>
        <begin position="51"/>
        <end position="78"/>
    </location>
</feature>
<evidence type="ECO:0000256" key="1">
    <source>
        <dbReference type="SAM" id="Phobius"/>
    </source>
</evidence>
<sequence>MFTMVAGSSFSFMHSLLIKISFSFMFLFDNRGYWWWSCLSFAKVQCGIKEVYFVGFCCFGCILAGSTIYFVSLVFYLLK</sequence>
<reference evidence="2" key="1">
    <citation type="journal article" date="2023" name="Mol. Ecol. Resour.">
        <title>Chromosome-level genome assembly of a triploid poplar Populus alba 'Berolinensis'.</title>
        <authorList>
            <person name="Chen S."/>
            <person name="Yu Y."/>
            <person name="Wang X."/>
            <person name="Wang S."/>
            <person name="Zhang T."/>
            <person name="Zhou Y."/>
            <person name="He R."/>
            <person name="Meng N."/>
            <person name="Wang Y."/>
            <person name="Liu W."/>
            <person name="Liu Z."/>
            <person name="Liu J."/>
            <person name="Guo Q."/>
            <person name="Huang H."/>
            <person name="Sederoff R.R."/>
            <person name="Wang G."/>
            <person name="Qu G."/>
            <person name="Chen S."/>
        </authorList>
    </citation>
    <scope>NUCLEOTIDE SEQUENCE</scope>
    <source>
        <strain evidence="2">SC-2020</strain>
    </source>
</reference>
<organism evidence="2 3">
    <name type="scientific">Populus alba x Populus x berolinensis</name>
    <dbReference type="NCBI Taxonomy" id="444605"/>
    <lineage>
        <taxon>Eukaryota</taxon>
        <taxon>Viridiplantae</taxon>
        <taxon>Streptophyta</taxon>
        <taxon>Embryophyta</taxon>
        <taxon>Tracheophyta</taxon>
        <taxon>Spermatophyta</taxon>
        <taxon>Magnoliopsida</taxon>
        <taxon>eudicotyledons</taxon>
        <taxon>Gunneridae</taxon>
        <taxon>Pentapetalae</taxon>
        <taxon>rosids</taxon>
        <taxon>fabids</taxon>
        <taxon>Malpighiales</taxon>
        <taxon>Salicaceae</taxon>
        <taxon>Saliceae</taxon>
        <taxon>Populus</taxon>
    </lineage>
</organism>
<protein>
    <submittedName>
        <fullName evidence="2">Uncharacterized protein</fullName>
    </submittedName>
</protein>
<keyword evidence="1" id="KW-0472">Membrane</keyword>
<gene>
    <name evidence="2" type="ORF">NC653_027781</name>
</gene>
<evidence type="ECO:0000313" key="3">
    <source>
        <dbReference type="Proteomes" id="UP001164929"/>
    </source>
</evidence>
<keyword evidence="1" id="KW-1133">Transmembrane helix</keyword>
<proteinExistence type="predicted"/>
<dbReference type="EMBL" id="JAQIZT010000011">
    <property type="protein sequence ID" value="KAJ6979743.1"/>
    <property type="molecule type" value="Genomic_DNA"/>
</dbReference>
<dbReference type="Proteomes" id="UP001164929">
    <property type="component" value="Chromosome 11"/>
</dbReference>
<keyword evidence="1" id="KW-0812">Transmembrane</keyword>
<comment type="caution">
    <text evidence="2">The sequence shown here is derived from an EMBL/GenBank/DDBJ whole genome shotgun (WGS) entry which is preliminary data.</text>
</comment>
<dbReference type="AlphaFoldDB" id="A0AAD6M696"/>
<accession>A0AAD6M696</accession>
<name>A0AAD6M696_9ROSI</name>
<feature type="transmembrane region" description="Helical" evidence="1">
    <location>
        <begin position="12"/>
        <end position="30"/>
    </location>
</feature>